<dbReference type="InterPro" id="IPR008271">
    <property type="entry name" value="Ser/Thr_kinase_AS"/>
</dbReference>
<dbReference type="GO" id="GO:0005524">
    <property type="term" value="F:ATP binding"/>
    <property type="evidence" value="ECO:0007669"/>
    <property type="project" value="UniProtKB-KW"/>
</dbReference>
<dbReference type="PROSITE" id="PS00108">
    <property type="entry name" value="PROTEIN_KINASE_ST"/>
    <property type="match status" value="1"/>
</dbReference>
<comment type="catalytic activity">
    <reaction evidence="8">
        <text>L-seryl-[protein] + ATP = O-phospho-L-seryl-[protein] + ADP + H(+)</text>
        <dbReference type="Rhea" id="RHEA:17989"/>
        <dbReference type="Rhea" id="RHEA-COMP:9863"/>
        <dbReference type="Rhea" id="RHEA-COMP:11604"/>
        <dbReference type="ChEBI" id="CHEBI:15378"/>
        <dbReference type="ChEBI" id="CHEBI:29999"/>
        <dbReference type="ChEBI" id="CHEBI:30616"/>
        <dbReference type="ChEBI" id="CHEBI:83421"/>
        <dbReference type="ChEBI" id="CHEBI:456216"/>
        <dbReference type="EC" id="2.7.11.1"/>
    </reaction>
</comment>
<evidence type="ECO:0000256" key="8">
    <source>
        <dbReference type="ARBA" id="ARBA00048679"/>
    </source>
</evidence>
<dbReference type="AlphaFoldDB" id="A0A8T0GR44"/>
<proteinExistence type="predicted"/>
<keyword evidence="2" id="KW-0723">Serine/threonine-protein kinase</keyword>
<reference evidence="10" key="1">
    <citation type="submission" date="2020-06" db="EMBL/GenBank/DDBJ databases">
        <title>WGS assembly of Ceratodon purpureus strain R40.</title>
        <authorList>
            <person name="Carey S.B."/>
            <person name="Jenkins J."/>
            <person name="Shu S."/>
            <person name="Lovell J.T."/>
            <person name="Sreedasyam A."/>
            <person name="Maumus F."/>
            <person name="Tiley G.P."/>
            <person name="Fernandez-Pozo N."/>
            <person name="Barry K."/>
            <person name="Chen C."/>
            <person name="Wang M."/>
            <person name="Lipzen A."/>
            <person name="Daum C."/>
            <person name="Saski C.A."/>
            <person name="Payton A.C."/>
            <person name="Mcbreen J.C."/>
            <person name="Conrad R.E."/>
            <person name="Kollar L.M."/>
            <person name="Olsson S."/>
            <person name="Huttunen S."/>
            <person name="Landis J.B."/>
            <person name="Wickett N.J."/>
            <person name="Johnson M.G."/>
            <person name="Rensing S.A."/>
            <person name="Grimwood J."/>
            <person name="Schmutz J."/>
            <person name="Mcdaniel S.F."/>
        </authorList>
    </citation>
    <scope>NUCLEOTIDE SEQUENCE</scope>
    <source>
        <strain evidence="10">R40</strain>
    </source>
</reference>
<evidence type="ECO:0000256" key="6">
    <source>
        <dbReference type="ARBA" id="ARBA00022840"/>
    </source>
</evidence>
<evidence type="ECO:0000313" key="11">
    <source>
        <dbReference type="Proteomes" id="UP000822688"/>
    </source>
</evidence>
<evidence type="ECO:0000256" key="4">
    <source>
        <dbReference type="ARBA" id="ARBA00022741"/>
    </source>
</evidence>
<keyword evidence="6" id="KW-0067">ATP-binding</keyword>
<protein>
    <recommendedName>
        <fullName evidence="1">non-specific serine/threonine protein kinase</fullName>
        <ecNumber evidence="1">2.7.11.1</ecNumber>
    </recommendedName>
</protein>
<dbReference type="InterPro" id="IPR011009">
    <property type="entry name" value="Kinase-like_dom_sf"/>
</dbReference>
<dbReference type="OrthoDB" id="75710at2759"/>
<comment type="catalytic activity">
    <reaction evidence="7">
        <text>L-threonyl-[protein] + ATP = O-phospho-L-threonyl-[protein] + ADP + H(+)</text>
        <dbReference type="Rhea" id="RHEA:46608"/>
        <dbReference type="Rhea" id="RHEA-COMP:11060"/>
        <dbReference type="Rhea" id="RHEA-COMP:11605"/>
        <dbReference type="ChEBI" id="CHEBI:15378"/>
        <dbReference type="ChEBI" id="CHEBI:30013"/>
        <dbReference type="ChEBI" id="CHEBI:30616"/>
        <dbReference type="ChEBI" id="CHEBI:61977"/>
        <dbReference type="ChEBI" id="CHEBI:456216"/>
        <dbReference type="EC" id="2.7.11.1"/>
    </reaction>
</comment>
<dbReference type="SUPFAM" id="SSF56112">
    <property type="entry name" value="Protein kinase-like (PK-like)"/>
    <property type="match status" value="1"/>
</dbReference>
<keyword evidence="3" id="KW-0808">Transferase</keyword>
<dbReference type="Gene3D" id="1.10.510.10">
    <property type="entry name" value="Transferase(Phosphotransferase) domain 1"/>
    <property type="match status" value="1"/>
</dbReference>
<dbReference type="EC" id="2.7.11.1" evidence="1"/>
<keyword evidence="4" id="KW-0547">Nucleotide-binding</keyword>
<keyword evidence="11" id="KW-1185">Reference proteome</keyword>
<dbReference type="EMBL" id="CM026431">
    <property type="protein sequence ID" value="KAG0559452.1"/>
    <property type="molecule type" value="Genomic_DNA"/>
</dbReference>
<dbReference type="PANTHER" id="PTHR24363:SF0">
    <property type="entry name" value="SERINE_THREONINE KINASE LIKE DOMAIN CONTAINING 1"/>
    <property type="match status" value="1"/>
</dbReference>
<dbReference type="PROSITE" id="PS50011">
    <property type="entry name" value="PROTEIN_KINASE_DOM"/>
    <property type="match status" value="1"/>
</dbReference>
<evidence type="ECO:0000256" key="5">
    <source>
        <dbReference type="ARBA" id="ARBA00022777"/>
    </source>
</evidence>
<organism evidence="10 11">
    <name type="scientific">Ceratodon purpureus</name>
    <name type="common">Fire moss</name>
    <name type="synonym">Dicranum purpureum</name>
    <dbReference type="NCBI Taxonomy" id="3225"/>
    <lineage>
        <taxon>Eukaryota</taxon>
        <taxon>Viridiplantae</taxon>
        <taxon>Streptophyta</taxon>
        <taxon>Embryophyta</taxon>
        <taxon>Bryophyta</taxon>
        <taxon>Bryophytina</taxon>
        <taxon>Bryopsida</taxon>
        <taxon>Dicranidae</taxon>
        <taxon>Pseudoditrichales</taxon>
        <taxon>Ditrichaceae</taxon>
        <taxon>Ceratodon</taxon>
    </lineage>
</organism>
<accession>A0A8T0GR44</accession>
<dbReference type="PANTHER" id="PTHR24363">
    <property type="entry name" value="SERINE/THREONINE PROTEIN KINASE"/>
    <property type="match status" value="1"/>
</dbReference>
<name>A0A8T0GR44_CERPU</name>
<evidence type="ECO:0000256" key="3">
    <source>
        <dbReference type="ARBA" id="ARBA00022679"/>
    </source>
</evidence>
<dbReference type="Pfam" id="PF00069">
    <property type="entry name" value="Pkinase"/>
    <property type="match status" value="1"/>
</dbReference>
<feature type="domain" description="Protein kinase" evidence="9">
    <location>
        <begin position="131"/>
        <end position="382"/>
    </location>
</feature>
<keyword evidence="5" id="KW-0418">Kinase</keyword>
<evidence type="ECO:0000259" key="9">
    <source>
        <dbReference type="PROSITE" id="PS50011"/>
    </source>
</evidence>
<evidence type="ECO:0000256" key="1">
    <source>
        <dbReference type="ARBA" id="ARBA00012513"/>
    </source>
</evidence>
<dbReference type="GO" id="GO:0004674">
    <property type="term" value="F:protein serine/threonine kinase activity"/>
    <property type="evidence" value="ECO:0007669"/>
    <property type="project" value="UniProtKB-KW"/>
</dbReference>
<evidence type="ECO:0000313" key="10">
    <source>
        <dbReference type="EMBL" id="KAG0559452.1"/>
    </source>
</evidence>
<dbReference type="InterPro" id="IPR000719">
    <property type="entry name" value="Prot_kinase_dom"/>
</dbReference>
<evidence type="ECO:0000256" key="2">
    <source>
        <dbReference type="ARBA" id="ARBA00022527"/>
    </source>
</evidence>
<dbReference type="SMART" id="SM00220">
    <property type="entry name" value="S_TKc"/>
    <property type="match status" value="1"/>
</dbReference>
<comment type="caution">
    <text evidence="10">The sequence shown here is derived from an EMBL/GenBank/DDBJ whole genome shotgun (WGS) entry which is preliminary data.</text>
</comment>
<dbReference type="CDD" id="cd14014">
    <property type="entry name" value="STKc_PknB_like"/>
    <property type="match status" value="1"/>
</dbReference>
<sequence length="581" mass="63934">MAALASAAAPMRTMAAGAPSPTLHHGCVVAGTGRPDGIVAPRLRSFSGVQKMIVLPELNQFGGSVSFTMSRGVLSSSSTPGVVVRQGLSRDNSSDAAPEFTRRDIVQDELLVERLPYGVIHKKGDVVVGKYTITGVFGQGAMGVTYEAERTDGEVVALKAMSLRNMKGWKELDLFEREARVLKSLNHPGIPAYIDYFEVDTDVDRIFYIAQRAAKGKSLEDLVTGGWRVSEEKVKRIALEILTVLQYLGDLRPPVIHRDIKPENIILDEETGNVKVVDFGAVQDVASSTLIGSTVVGTYGYMAPEQFQNRATLQTDLYGLGGTMLYMLSGRPPSYFPQRRLKVEFRDLVTMSAGLANVVDRLLEPAPEDRFQSPSQVIQALQEDSYSMPSRTTENLARNPQQISNVRRPADTQVELRRTSNKLEVVIPANGLTQETAESGAFTVAWNAFVAVWTRSAIAGGGPVFAAFSLPFWFVGLRLAKRTLFSTAVAIRLEFDGPQFTIEWSIGKMWKKQVVGEVQNIHTVDIMVEEVQDPDQGYNKRLAKAAFLKEGKQQHVFGSALQPEELEWLVSEIKSHLQLSS</sequence>
<evidence type="ECO:0000256" key="7">
    <source>
        <dbReference type="ARBA" id="ARBA00047899"/>
    </source>
</evidence>
<gene>
    <name evidence="10" type="ORF">KC19_10G105900</name>
</gene>
<dbReference type="Proteomes" id="UP000822688">
    <property type="component" value="Chromosome 10"/>
</dbReference>